<dbReference type="EC" id="1.4.3.5" evidence="6"/>
<dbReference type="SUPFAM" id="SSF50475">
    <property type="entry name" value="FMN-binding split barrel"/>
    <property type="match status" value="1"/>
</dbReference>
<gene>
    <name evidence="12" type="ORF">CBG14267</name>
    <name evidence="12" type="ORF">CBG_14267</name>
</gene>
<evidence type="ECO:0000256" key="4">
    <source>
        <dbReference type="ARBA" id="ARBA00005037"/>
    </source>
</evidence>
<keyword evidence="9" id="KW-0560">Oxidoreductase</keyword>
<dbReference type="GO" id="GO:0004733">
    <property type="term" value="F:pyridoxamine phosphate oxidase activity"/>
    <property type="evidence" value="ECO:0000318"/>
    <property type="project" value="GO_Central"/>
</dbReference>
<name>A8XJM7_CAEBR</name>
<keyword evidence="8" id="KW-0288">FMN</keyword>
<evidence type="ECO:0000256" key="1">
    <source>
        <dbReference type="ARBA" id="ARBA00001917"/>
    </source>
</evidence>
<evidence type="ECO:0000256" key="5">
    <source>
        <dbReference type="ARBA" id="ARBA00007301"/>
    </source>
</evidence>
<dbReference type="InterPro" id="IPR000659">
    <property type="entry name" value="Pyridox_Oxase"/>
</dbReference>
<dbReference type="GO" id="GO:0010181">
    <property type="term" value="F:FMN binding"/>
    <property type="evidence" value="ECO:0007669"/>
    <property type="project" value="InterPro"/>
</dbReference>
<dbReference type="Proteomes" id="UP000008549">
    <property type="component" value="Unassembled WGS sequence"/>
</dbReference>
<dbReference type="NCBIfam" id="NF004231">
    <property type="entry name" value="PRK05679.1"/>
    <property type="match status" value="1"/>
</dbReference>
<organism evidence="12 13">
    <name type="scientific">Caenorhabditis briggsae</name>
    <dbReference type="NCBI Taxonomy" id="6238"/>
    <lineage>
        <taxon>Eukaryota</taxon>
        <taxon>Metazoa</taxon>
        <taxon>Ecdysozoa</taxon>
        <taxon>Nematoda</taxon>
        <taxon>Chromadorea</taxon>
        <taxon>Rhabditida</taxon>
        <taxon>Rhabditina</taxon>
        <taxon>Rhabditomorpha</taxon>
        <taxon>Rhabditoidea</taxon>
        <taxon>Rhabditidae</taxon>
        <taxon>Peloderinae</taxon>
        <taxon>Caenorhabditis</taxon>
    </lineage>
</organism>
<evidence type="ECO:0000256" key="6">
    <source>
        <dbReference type="ARBA" id="ARBA00012801"/>
    </source>
</evidence>
<comment type="similarity">
    <text evidence="5">Belongs to the pyridoxamine 5'-phosphate oxidase family.</text>
</comment>
<dbReference type="InterPro" id="IPR012349">
    <property type="entry name" value="Split_barrel_FMN-bd"/>
</dbReference>
<dbReference type="GO" id="GO:0042823">
    <property type="term" value="P:pyridoxal phosphate biosynthetic process"/>
    <property type="evidence" value="ECO:0000318"/>
    <property type="project" value="GO_Central"/>
</dbReference>
<dbReference type="GeneID" id="8586410"/>
<comment type="function">
    <text evidence="2">Catalyzes the oxidation of either pyridoxine 5'-phosphate (PNP) or pyridoxamine 5'-phosphate (PMP) into pyridoxal 5'-phosphate (PLP).</text>
</comment>
<dbReference type="RefSeq" id="XP_002644414.1">
    <property type="nucleotide sequence ID" value="XM_002644368.1"/>
</dbReference>
<evidence type="ECO:0000259" key="10">
    <source>
        <dbReference type="Pfam" id="PF01243"/>
    </source>
</evidence>
<dbReference type="Pfam" id="PF10590">
    <property type="entry name" value="PNP_phzG_C"/>
    <property type="match status" value="1"/>
</dbReference>
<comment type="cofactor">
    <cofactor evidence="1">
        <name>FMN</name>
        <dbReference type="ChEBI" id="CHEBI:58210"/>
    </cofactor>
</comment>
<dbReference type="PROSITE" id="PS01064">
    <property type="entry name" value="PYRIDOX_OXIDASE"/>
    <property type="match status" value="1"/>
</dbReference>
<dbReference type="Pfam" id="PF01243">
    <property type="entry name" value="PNPOx_N"/>
    <property type="match status" value="1"/>
</dbReference>
<sequence>METPSIDIQNIRAQYGNTYLLEENLPSTNPFTLFDIWFREVASETGLTLEEISPVCVSELRPSSRMVLLKDYTPTGFSFCSNYSSRKGSQLDENPNASMLFYWPKVNRQVRVEGVVEKLQDEKAVNYWNQRPLSSRISSKLSVQSEVVPDRQYLEAKRTELIELAEREGSHAITKPDSWGGYHLVPRYFEFWQGQSDRLHDRIVFERDVDVWLLKRLSP</sequence>
<evidence type="ECO:0000259" key="11">
    <source>
        <dbReference type="Pfam" id="PF10590"/>
    </source>
</evidence>
<dbReference type="UniPathway" id="UPA01068">
    <property type="reaction ID" value="UER00304"/>
</dbReference>
<dbReference type="KEGG" id="cbr:CBG_14267"/>
<reference evidence="12 13" key="2">
    <citation type="journal article" date="2011" name="PLoS Genet.">
        <title>Caenorhabditis briggsae recombinant inbred line genotypes reveal inter-strain incompatibility and the evolution of recombination.</title>
        <authorList>
            <person name="Ross J.A."/>
            <person name="Koboldt D.C."/>
            <person name="Staisch J.E."/>
            <person name="Chamberlin H.M."/>
            <person name="Gupta B.P."/>
            <person name="Miller R.D."/>
            <person name="Baird S.E."/>
            <person name="Haag E.S."/>
        </authorList>
    </citation>
    <scope>NUCLEOTIDE SEQUENCE [LARGE SCALE GENOMIC DNA]</scope>
    <source>
        <strain evidence="12 13">AF16</strain>
    </source>
</reference>
<feature type="domain" description="Pyridoxamine 5'-phosphate oxidase N-terminal" evidence="10">
    <location>
        <begin position="61"/>
        <end position="160"/>
    </location>
</feature>
<evidence type="ECO:0000256" key="7">
    <source>
        <dbReference type="ARBA" id="ARBA00022630"/>
    </source>
</evidence>
<evidence type="ECO:0000313" key="12">
    <source>
        <dbReference type="EMBL" id="CAP32853.1"/>
    </source>
</evidence>
<comment type="pathway">
    <text evidence="3">Cofactor metabolism; pyridoxal 5'-phosphate salvage; pyridoxal 5'-phosphate from pyridoxamine 5'-phosphate: step 1/1.</text>
</comment>
<evidence type="ECO:0000256" key="8">
    <source>
        <dbReference type="ARBA" id="ARBA00022643"/>
    </source>
</evidence>
<dbReference type="STRING" id="6238.A8XJM7"/>
<dbReference type="OMA" id="NVPEPHA"/>
<dbReference type="InterPro" id="IPR019740">
    <property type="entry name" value="Pyridox_Oxase_CS"/>
</dbReference>
<dbReference type="PANTHER" id="PTHR10851:SF0">
    <property type="entry name" value="PYRIDOXINE-5'-PHOSPHATE OXIDASE"/>
    <property type="match status" value="1"/>
</dbReference>
<evidence type="ECO:0000256" key="9">
    <source>
        <dbReference type="ARBA" id="ARBA00023002"/>
    </source>
</evidence>
<feature type="domain" description="Pyridoxine 5'-phosphate oxidase dimerisation C-terminal" evidence="11">
    <location>
        <begin position="179"/>
        <end position="219"/>
    </location>
</feature>
<dbReference type="NCBIfam" id="TIGR00558">
    <property type="entry name" value="pdxH"/>
    <property type="match status" value="1"/>
</dbReference>
<dbReference type="CTD" id="8586410"/>
<evidence type="ECO:0000313" key="13">
    <source>
        <dbReference type="Proteomes" id="UP000008549"/>
    </source>
</evidence>
<dbReference type="AlphaFoldDB" id="A8XJM7"/>
<keyword evidence="7" id="KW-0285">Flavoprotein</keyword>
<evidence type="ECO:0000256" key="3">
    <source>
        <dbReference type="ARBA" id="ARBA00004738"/>
    </source>
</evidence>
<evidence type="ECO:0000256" key="2">
    <source>
        <dbReference type="ARBA" id="ARBA00003691"/>
    </source>
</evidence>
<dbReference type="Gene3D" id="2.30.110.10">
    <property type="entry name" value="Electron Transport, Fmn-binding Protein, Chain A"/>
    <property type="match status" value="1"/>
</dbReference>
<dbReference type="HOGENOM" id="CLU_032263_2_1_1"/>
<dbReference type="PANTHER" id="PTHR10851">
    <property type="entry name" value="PYRIDOXINE-5-PHOSPHATE OXIDASE"/>
    <property type="match status" value="1"/>
</dbReference>
<keyword evidence="13" id="KW-1185">Reference proteome</keyword>
<dbReference type="InParanoid" id="A8XJM7"/>
<comment type="pathway">
    <text evidence="4">Cofactor metabolism; pyridoxal 5'-phosphate salvage; pyridoxal 5'-phosphate from pyridoxine 5'-phosphate: step 1/1.</text>
</comment>
<dbReference type="InterPro" id="IPR019576">
    <property type="entry name" value="Pyridoxamine_oxidase_dimer_C"/>
</dbReference>
<dbReference type="InterPro" id="IPR011576">
    <property type="entry name" value="Pyridox_Oxase_N"/>
</dbReference>
<dbReference type="eggNOG" id="KOG2586">
    <property type="taxonomic scope" value="Eukaryota"/>
</dbReference>
<accession>A8XJM7</accession>
<proteinExistence type="inferred from homology"/>
<dbReference type="EMBL" id="HE600983">
    <property type="protein sequence ID" value="CAP32853.1"/>
    <property type="molecule type" value="Genomic_DNA"/>
</dbReference>
<dbReference type="GO" id="GO:0008615">
    <property type="term" value="P:pyridoxine biosynthetic process"/>
    <property type="evidence" value="ECO:0007669"/>
    <property type="project" value="InterPro"/>
</dbReference>
<protein>
    <recommendedName>
        <fullName evidence="6">pyridoxal 5'-phosphate synthase</fullName>
        <ecNumber evidence="6">1.4.3.5</ecNumber>
    </recommendedName>
</protein>
<reference evidence="12 13" key="1">
    <citation type="journal article" date="2003" name="PLoS Biol.">
        <title>The genome sequence of Caenorhabditis briggsae: a platform for comparative genomics.</title>
        <authorList>
            <person name="Stein L.D."/>
            <person name="Bao Z."/>
            <person name="Blasiar D."/>
            <person name="Blumenthal T."/>
            <person name="Brent M.R."/>
            <person name="Chen N."/>
            <person name="Chinwalla A."/>
            <person name="Clarke L."/>
            <person name="Clee C."/>
            <person name="Coghlan A."/>
            <person name="Coulson A."/>
            <person name="D'Eustachio P."/>
            <person name="Fitch D.H."/>
            <person name="Fulton L.A."/>
            <person name="Fulton R.E."/>
            <person name="Griffiths-Jones S."/>
            <person name="Harris T.W."/>
            <person name="Hillier L.W."/>
            <person name="Kamath R."/>
            <person name="Kuwabara P.E."/>
            <person name="Mardis E.R."/>
            <person name="Marra M.A."/>
            <person name="Miner T.L."/>
            <person name="Minx P."/>
            <person name="Mullikin J.C."/>
            <person name="Plumb R.W."/>
            <person name="Rogers J."/>
            <person name="Schein J.E."/>
            <person name="Sohrmann M."/>
            <person name="Spieth J."/>
            <person name="Stajich J.E."/>
            <person name="Wei C."/>
            <person name="Willey D."/>
            <person name="Wilson R.K."/>
            <person name="Durbin R."/>
            <person name="Waterston R.H."/>
        </authorList>
    </citation>
    <scope>NUCLEOTIDE SEQUENCE [LARGE SCALE GENOMIC DNA]</scope>
    <source>
        <strain evidence="12 13">AF16</strain>
    </source>
</reference>
<dbReference type="PIRSF" id="PIRSF000190">
    <property type="entry name" value="Pyd_amn-ph_oxd"/>
    <property type="match status" value="1"/>
</dbReference>